<dbReference type="STRING" id="1224947.SAMN05216480_12319"/>
<name>A0A1I7IW59_9FLAO</name>
<dbReference type="AlphaFoldDB" id="A0A1I7IW59"/>
<dbReference type="Proteomes" id="UP000199138">
    <property type="component" value="Unassembled WGS sequence"/>
</dbReference>
<sequence length="85" mass="9344">MGIGSKLHFSSTVTAEANIDAIDFGIPADNNNVVELPVVPKKILLIVLNNTPVPRTNNYELDGTSFTLLNYPVFENDVLSIMFSY</sequence>
<organism evidence="1 2">
    <name type="scientific">Pustulibacterium marinum</name>
    <dbReference type="NCBI Taxonomy" id="1224947"/>
    <lineage>
        <taxon>Bacteria</taxon>
        <taxon>Pseudomonadati</taxon>
        <taxon>Bacteroidota</taxon>
        <taxon>Flavobacteriia</taxon>
        <taxon>Flavobacteriales</taxon>
        <taxon>Flavobacteriaceae</taxon>
        <taxon>Pustulibacterium</taxon>
    </lineage>
</organism>
<gene>
    <name evidence="1" type="ORF">SAMN05216480_12319</name>
</gene>
<reference evidence="1 2" key="1">
    <citation type="submission" date="2016-10" db="EMBL/GenBank/DDBJ databases">
        <authorList>
            <person name="de Groot N.N."/>
        </authorList>
    </citation>
    <scope>NUCLEOTIDE SEQUENCE [LARGE SCALE GENOMIC DNA]</scope>
    <source>
        <strain evidence="1 2">CGMCC 1.12333</strain>
    </source>
</reference>
<protein>
    <submittedName>
        <fullName evidence="1">Uncharacterized protein</fullName>
    </submittedName>
</protein>
<dbReference type="EMBL" id="FPBK01000023">
    <property type="protein sequence ID" value="SFU77122.1"/>
    <property type="molecule type" value="Genomic_DNA"/>
</dbReference>
<keyword evidence="2" id="KW-1185">Reference proteome</keyword>
<evidence type="ECO:0000313" key="1">
    <source>
        <dbReference type="EMBL" id="SFU77122.1"/>
    </source>
</evidence>
<evidence type="ECO:0000313" key="2">
    <source>
        <dbReference type="Proteomes" id="UP000199138"/>
    </source>
</evidence>
<dbReference type="RefSeq" id="WP_093026560.1">
    <property type="nucleotide sequence ID" value="NZ_FPBK01000023.1"/>
</dbReference>
<accession>A0A1I7IW59</accession>
<proteinExistence type="predicted"/>